<gene>
    <name evidence="1" type="ORF">BpHYR1_020709</name>
</gene>
<dbReference type="Proteomes" id="UP000276133">
    <property type="component" value="Unassembled WGS sequence"/>
</dbReference>
<sequence>MTHFNIPQSRSIFKGVYNKNSLKKSILLSVRVSLTLTEYFHFPLEKPLLILVSIPYSLVRYCSLIERDTALVWIRCKIQKDFS</sequence>
<reference evidence="1 2" key="1">
    <citation type="journal article" date="2018" name="Sci. Rep.">
        <title>Genomic signatures of local adaptation to the degree of environmental predictability in rotifers.</title>
        <authorList>
            <person name="Franch-Gras L."/>
            <person name="Hahn C."/>
            <person name="Garcia-Roger E.M."/>
            <person name="Carmona M.J."/>
            <person name="Serra M."/>
            <person name="Gomez A."/>
        </authorList>
    </citation>
    <scope>NUCLEOTIDE SEQUENCE [LARGE SCALE GENOMIC DNA]</scope>
    <source>
        <strain evidence="1">HYR1</strain>
    </source>
</reference>
<organism evidence="1 2">
    <name type="scientific">Brachionus plicatilis</name>
    <name type="common">Marine rotifer</name>
    <name type="synonym">Brachionus muelleri</name>
    <dbReference type="NCBI Taxonomy" id="10195"/>
    <lineage>
        <taxon>Eukaryota</taxon>
        <taxon>Metazoa</taxon>
        <taxon>Spiralia</taxon>
        <taxon>Gnathifera</taxon>
        <taxon>Rotifera</taxon>
        <taxon>Eurotatoria</taxon>
        <taxon>Monogononta</taxon>
        <taxon>Pseudotrocha</taxon>
        <taxon>Ploima</taxon>
        <taxon>Brachionidae</taxon>
        <taxon>Brachionus</taxon>
    </lineage>
</organism>
<protein>
    <submittedName>
        <fullName evidence="1">Uncharacterized protein</fullName>
    </submittedName>
</protein>
<name>A0A3M7PYS8_BRAPC</name>
<evidence type="ECO:0000313" key="1">
    <source>
        <dbReference type="EMBL" id="RNA04342.1"/>
    </source>
</evidence>
<proteinExistence type="predicted"/>
<accession>A0A3M7PYS8</accession>
<dbReference type="EMBL" id="REGN01008143">
    <property type="protein sequence ID" value="RNA04342.1"/>
    <property type="molecule type" value="Genomic_DNA"/>
</dbReference>
<evidence type="ECO:0000313" key="2">
    <source>
        <dbReference type="Proteomes" id="UP000276133"/>
    </source>
</evidence>
<comment type="caution">
    <text evidence="1">The sequence shown here is derived from an EMBL/GenBank/DDBJ whole genome shotgun (WGS) entry which is preliminary data.</text>
</comment>
<dbReference type="AlphaFoldDB" id="A0A3M7PYS8"/>
<keyword evidence="2" id="KW-1185">Reference proteome</keyword>